<dbReference type="Proteomes" id="UP001595909">
    <property type="component" value="Unassembled WGS sequence"/>
</dbReference>
<evidence type="ECO:0000259" key="1">
    <source>
        <dbReference type="Pfam" id="PF12697"/>
    </source>
</evidence>
<organism evidence="2 3">
    <name type="scientific">Actinomycetospora chibensis</name>
    <dbReference type="NCBI Taxonomy" id="663606"/>
    <lineage>
        <taxon>Bacteria</taxon>
        <taxon>Bacillati</taxon>
        <taxon>Actinomycetota</taxon>
        <taxon>Actinomycetes</taxon>
        <taxon>Pseudonocardiales</taxon>
        <taxon>Pseudonocardiaceae</taxon>
        <taxon>Actinomycetospora</taxon>
    </lineage>
</organism>
<dbReference type="SUPFAM" id="SSF53474">
    <property type="entry name" value="alpha/beta-Hydrolases"/>
    <property type="match status" value="1"/>
</dbReference>
<comment type="caution">
    <text evidence="2">The sequence shown here is derived from an EMBL/GenBank/DDBJ whole genome shotgun (WGS) entry which is preliminary data.</text>
</comment>
<keyword evidence="3" id="KW-1185">Reference proteome</keyword>
<name>A0ABV9RCJ7_9PSEU</name>
<evidence type="ECO:0000313" key="3">
    <source>
        <dbReference type="Proteomes" id="UP001595909"/>
    </source>
</evidence>
<proteinExistence type="predicted"/>
<dbReference type="GO" id="GO:0016787">
    <property type="term" value="F:hydrolase activity"/>
    <property type="evidence" value="ECO:0007669"/>
    <property type="project" value="UniProtKB-KW"/>
</dbReference>
<feature type="domain" description="AB hydrolase-1" evidence="1">
    <location>
        <begin position="2"/>
        <end position="255"/>
    </location>
</feature>
<dbReference type="InterPro" id="IPR000073">
    <property type="entry name" value="AB_hydrolase_1"/>
</dbReference>
<dbReference type="InterPro" id="IPR029058">
    <property type="entry name" value="AB_hydrolase_fold"/>
</dbReference>
<dbReference type="Pfam" id="PF12697">
    <property type="entry name" value="Abhydrolase_6"/>
    <property type="match status" value="1"/>
</dbReference>
<reference evidence="3" key="1">
    <citation type="journal article" date="2019" name="Int. J. Syst. Evol. Microbiol.">
        <title>The Global Catalogue of Microorganisms (GCM) 10K type strain sequencing project: providing services to taxonomists for standard genome sequencing and annotation.</title>
        <authorList>
            <consortium name="The Broad Institute Genomics Platform"/>
            <consortium name="The Broad Institute Genome Sequencing Center for Infectious Disease"/>
            <person name="Wu L."/>
            <person name="Ma J."/>
        </authorList>
    </citation>
    <scope>NUCLEOTIDE SEQUENCE [LARGE SCALE GENOMIC DNA]</scope>
    <source>
        <strain evidence="3">CCUG 50347</strain>
    </source>
</reference>
<dbReference type="EMBL" id="JBHSIM010000005">
    <property type="protein sequence ID" value="MFC4831465.1"/>
    <property type="molecule type" value="Genomic_DNA"/>
</dbReference>
<protein>
    <submittedName>
        <fullName evidence="2">Alpha/beta fold hydrolase</fullName>
    </submittedName>
</protein>
<dbReference type="RefSeq" id="WP_274191077.1">
    <property type="nucleotide sequence ID" value="NZ_BAABHN010000005.1"/>
</dbReference>
<sequence length="276" mass="28935">MPGLGSAPEEWAAVLDALPPGVATLTIDPADSPRLRDPAAWSPDAVASRLAMRVAGSPRPLLLVGHSSGGLHVQAYLYSRTLPGGGAGDSGTVSPVVGAVLVDASHQVAVRPVPAVLTGTARAIAEVVLATGVMALLGPWLRVVAVWATSVRRRDRMTSDMIRAVYSSQAWARTTLDAWLGHGRLQAGVLDWHRERGAPRVAVRLIVGAAGTGRGRAGWIATQRDLARRLGAPDPTLLDDAGHLVTIDRPDAVVTAIQEFLHLVDAEQPPRPGSSH</sequence>
<keyword evidence="2" id="KW-0378">Hydrolase</keyword>
<gene>
    <name evidence="2" type="ORF">ACFPEL_03475</name>
</gene>
<accession>A0ABV9RCJ7</accession>
<dbReference type="Gene3D" id="3.40.50.1820">
    <property type="entry name" value="alpha/beta hydrolase"/>
    <property type="match status" value="1"/>
</dbReference>
<evidence type="ECO:0000313" key="2">
    <source>
        <dbReference type="EMBL" id="MFC4831465.1"/>
    </source>
</evidence>